<keyword evidence="1" id="KW-0378">Hydrolase</keyword>
<name>A0A3E0A546_9CHLR</name>
<keyword evidence="2" id="KW-0326">Glycosidase</keyword>
<evidence type="ECO:0000256" key="2">
    <source>
        <dbReference type="ARBA" id="ARBA00023295"/>
    </source>
</evidence>
<evidence type="ECO:0000259" key="3">
    <source>
        <dbReference type="Pfam" id="PF01156"/>
    </source>
</evidence>
<dbReference type="PANTHER" id="PTHR46190">
    <property type="entry name" value="SI:CH211-201H21.5-RELATED"/>
    <property type="match status" value="1"/>
</dbReference>
<dbReference type="GO" id="GO:0016799">
    <property type="term" value="F:hydrolase activity, hydrolyzing N-glycosyl compounds"/>
    <property type="evidence" value="ECO:0007669"/>
    <property type="project" value="InterPro"/>
</dbReference>
<dbReference type="OrthoDB" id="9797882at2"/>
<evidence type="ECO:0000313" key="5">
    <source>
        <dbReference type="Proteomes" id="UP000256388"/>
    </source>
</evidence>
<evidence type="ECO:0000256" key="1">
    <source>
        <dbReference type="ARBA" id="ARBA00022801"/>
    </source>
</evidence>
<dbReference type="PROSITE" id="PS01247">
    <property type="entry name" value="IUNH"/>
    <property type="match status" value="1"/>
</dbReference>
<dbReference type="InterPro" id="IPR052775">
    <property type="entry name" value="IUN_hydrolase"/>
</dbReference>
<dbReference type="Pfam" id="PF01156">
    <property type="entry name" value="IU_nuc_hydro"/>
    <property type="match status" value="1"/>
</dbReference>
<dbReference type="RefSeq" id="WP_158675149.1">
    <property type="nucleotide sequence ID" value="NZ_AP018437.1"/>
</dbReference>
<sequence>MRKIIIDTDTGSDDAVALVMALRDPSVRVLAFTTVSGNINVDQATYNALQSIEYANTYKPPVYKGIARPLCFESENASQVHGIDGMGDVGFRAPTQKEESEHAVDALIRIIGAGEGDIELITIGPLTNIAVAMLQAPEVMRKIPHITIMGGANFFSNPHTPCAEFNIMADPDAAAIVCNFGVPFTMVTLEACQVNGAPLTDEEIDQTRAAGETAAFCMDCNCTTYDLAEKVYGYRELELPDPVTYAVFSNPDLIKTSFPAETHVERGGTFTRGTTVFRKKKTIFEERDLKINSTIVTEVYGQAYKAFQYDLIKD</sequence>
<dbReference type="EMBL" id="QUMS01000005">
    <property type="protein sequence ID" value="REG05406.1"/>
    <property type="molecule type" value="Genomic_DNA"/>
</dbReference>
<reference evidence="4 5" key="1">
    <citation type="submission" date="2018-08" db="EMBL/GenBank/DDBJ databases">
        <title>Genomic Encyclopedia of Type Strains, Phase IV (KMG-IV): sequencing the most valuable type-strain genomes for metagenomic binning, comparative biology and taxonomic classification.</title>
        <authorList>
            <person name="Goeker M."/>
        </authorList>
    </citation>
    <scope>NUCLEOTIDE SEQUENCE [LARGE SCALE GENOMIC DNA]</scope>
    <source>
        <strain evidence="4 5">DSM 23923</strain>
    </source>
</reference>
<comment type="caution">
    <text evidence="4">The sequence shown here is derived from an EMBL/GenBank/DDBJ whole genome shotgun (WGS) entry which is preliminary data.</text>
</comment>
<dbReference type="Proteomes" id="UP000256388">
    <property type="component" value="Unassembled WGS sequence"/>
</dbReference>
<evidence type="ECO:0000313" key="4">
    <source>
        <dbReference type="EMBL" id="REG05406.1"/>
    </source>
</evidence>
<dbReference type="Gene3D" id="3.90.245.10">
    <property type="entry name" value="Ribonucleoside hydrolase-like"/>
    <property type="match status" value="1"/>
</dbReference>
<protein>
    <submittedName>
        <fullName evidence="4">Purine nucleosidase</fullName>
    </submittedName>
</protein>
<organism evidence="4 5">
    <name type="scientific">Pelolinea submarina</name>
    <dbReference type="NCBI Taxonomy" id="913107"/>
    <lineage>
        <taxon>Bacteria</taxon>
        <taxon>Bacillati</taxon>
        <taxon>Chloroflexota</taxon>
        <taxon>Anaerolineae</taxon>
        <taxon>Anaerolineales</taxon>
        <taxon>Anaerolineaceae</taxon>
        <taxon>Pelolinea</taxon>
    </lineage>
</organism>
<gene>
    <name evidence="4" type="ORF">DFR64_2806</name>
</gene>
<dbReference type="InterPro" id="IPR036452">
    <property type="entry name" value="Ribo_hydro-like"/>
</dbReference>
<proteinExistence type="predicted"/>
<accession>A0A3E0A546</accession>
<dbReference type="PANTHER" id="PTHR46190:SF1">
    <property type="entry name" value="SI:CH211-201H21.5"/>
    <property type="match status" value="1"/>
</dbReference>
<keyword evidence="5" id="KW-1185">Reference proteome</keyword>
<dbReference type="InterPro" id="IPR001910">
    <property type="entry name" value="Inosine/uridine_hydrolase_dom"/>
</dbReference>
<dbReference type="InterPro" id="IPR015910">
    <property type="entry name" value="I/U_nuclsd_hydro_CS"/>
</dbReference>
<feature type="domain" description="Inosine/uridine-preferring nucleoside hydrolase" evidence="3">
    <location>
        <begin position="4"/>
        <end position="304"/>
    </location>
</feature>
<dbReference type="SUPFAM" id="SSF53590">
    <property type="entry name" value="Nucleoside hydrolase"/>
    <property type="match status" value="1"/>
</dbReference>
<dbReference type="AlphaFoldDB" id="A0A3E0A546"/>